<dbReference type="eggNOG" id="COG1680">
    <property type="taxonomic scope" value="Bacteria"/>
</dbReference>
<dbReference type="AlphaFoldDB" id="D0LK46"/>
<evidence type="ECO:0000313" key="5">
    <source>
        <dbReference type="Proteomes" id="UP000001880"/>
    </source>
</evidence>
<sequence length="397" mass="42481">MLATILERGLRASIDDTQGVSPGAALVYGDGGELCGRLMRGRSHFGSDADVFEVTQDTVYDLASLTKPLATTAVLMKLDVDIDAPVGPYLPELVPASRAISFAQLLGHASGLPAHIPYYERLLTGERMGAASPREALLRMVAQTPPVRPAGEAAVYSDLGYILLGFAIERITGMRLDQAMRHYVAAPLGMDSACFFELARPPDGADSANDGDGDGDGRGRRPPPSRAVTLPVPDRRARQVAPTEVCPYRGLVHAEVHDDNAHAGGGIFGHAGMFGTADDVARCARALVRTAAGSPEGGFDSDVVRRFMGEQRAPGTTWHLGWDTPSPTAGVSHAGDAWPRNSVGHLGFTGTLMWLHPDTGRFAVLLSNRVHPSRAHTGIRELRRAVMDEVWRTLERA</sequence>
<keyword evidence="1" id="KW-0378">Hydrolase</keyword>
<accession>D0LK46</accession>
<feature type="domain" description="Beta-lactamase-related" evidence="3">
    <location>
        <begin position="18"/>
        <end position="381"/>
    </location>
</feature>
<proteinExistence type="predicted"/>
<evidence type="ECO:0000259" key="3">
    <source>
        <dbReference type="Pfam" id="PF00144"/>
    </source>
</evidence>
<keyword evidence="5" id="KW-1185">Reference proteome</keyword>
<dbReference type="PANTHER" id="PTHR43283">
    <property type="entry name" value="BETA-LACTAMASE-RELATED"/>
    <property type="match status" value="1"/>
</dbReference>
<dbReference type="KEGG" id="hoh:Hoch_0439"/>
<evidence type="ECO:0000256" key="2">
    <source>
        <dbReference type="SAM" id="MobiDB-lite"/>
    </source>
</evidence>
<protein>
    <submittedName>
        <fullName evidence="4">Beta-lactamase</fullName>
    </submittedName>
</protein>
<evidence type="ECO:0000313" key="4">
    <source>
        <dbReference type="EMBL" id="ACY13080.1"/>
    </source>
</evidence>
<gene>
    <name evidence="4" type="ordered locus">Hoch_0439</name>
</gene>
<reference evidence="4 5" key="1">
    <citation type="journal article" date="2010" name="Stand. Genomic Sci.">
        <title>Complete genome sequence of Haliangium ochraceum type strain (SMP-2).</title>
        <authorList>
            <consortium name="US DOE Joint Genome Institute (JGI-PGF)"/>
            <person name="Ivanova N."/>
            <person name="Daum C."/>
            <person name="Lang E."/>
            <person name="Abt B."/>
            <person name="Kopitz M."/>
            <person name="Saunders E."/>
            <person name="Lapidus A."/>
            <person name="Lucas S."/>
            <person name="Glavina Del Rio T."/>
            <person name="Nolan M."/>
            <person name="Tice H."/>
            <person name="Copeland A."/>
            <person name="Cheng J.F."/>
            <person name="Chen F."/>
            <person name="Bruce D."/>
            <person name="Goodwin L."/>
            <person name="Pitluck S."/>
            <person name="Mavromatis K."/>
            <person name="Pati A."/>
            <person name="Mikhailova N."/>
            <person name="Chen A."/>
            <person name="Palaniappan K."/>
            <person name="Land M."/>
            <person name="Hauser L."/>
            <person name="Chang Y.J."/>
            <person name="Jeffries C.D."/>
            <person name="Detter J.C."/>
            <person name="Brettin T."/>
            <person name="Rohde M."/>
            <person name="Goker M."/>
            <person name="Bristow J."/>
            <person name="Markowitz V."/>
            <person name="Eisen J.A."/>
            <person name="Hugenholtz P."/>
            <person name="Kyrpides N.C."/>
            <person name="Klenk H.P."/>
        </authorList>
    </citation>
    <scope>NUCLEOTIDE SEQUENCE [LARGE SCALE GENOMIC DNA]</scope>
    <source>
        <strain evidence="5">DSM 14365 / CIP 107738 / JCM 11303 / AJ 13395 / SMP-2</strain>
    </source>
</reference>
<dbReference type="EMBL" id="CP001804">
    <property type="protein sequence ID" value="ACY13080.1"/>
    <property type="molecule type" value="Genomic_DNA"/>
</dbReference>
<dbReference type="Pfam" id="PF00144">
    <property type="entry name" value="Beta-lactamase"/>
    <property type="match status" value="1"/>
</dbReference>
<dbReference type="SUPFAM" id="SSF56601">
    <property type="entry name" value="beta-lactamase/transpeptidase-like"/>
    <property type="match status" value="1"/>
</dbReference>
<dbReference type="Proteomes" id="UP000001880">
    <property type="component" value="Chromosome"/>
</dbReference>
<dbReference type="InterPro" id="IPR012338">
    <property type="entry name" value="Beta-lactam/transpept-like"/>
</dbReference>
<dbReference type="GO" id="GO:0016787">
    <property type="term" value="F:hydrolase activity"/>
    <property type="evidence" value="ECO:0007669"/>
    <property type="project" value="UniProtKB-KW"/>
</dbReference>
<organism evidence="4 5">
    <name type="scientific">Haliangium ochraceum (strain DSM 14365 / JCM 11303 / SMP-2)</name>
    <dbReference type="NCBI Taxonomy" id="502025"/>
    <lineage>
        <taxon>Bacteria</taxon>
        <taxon>Pseudomonadati</taxon>
        <taxon>Myxococcota</taxon>
        <taxon>Polyangia</taxon>
        <taxon>Haliangiales</taxon>
        <taxon>Kofleriaceae</taxon>
        <taxon>Haliangium</taxon>
    </lineage>
</organism>
<dbReference type="HOGENOM" id="CLU_020027_1_1_7"/>
<dbReference type="Gene3D" id="3.40.710.10">
    <property type="entry name" value="DD-peptidase/beta-lactamase superfamily"/>
    <property type="match status" value="1"/>
</dbReference>
<dbReference type="PANTHER" id="PTHR43283:SF11">
    <property type="entry name" value="BETA-LACTAMASE-RELATED DOMAIN-CONTAINING PROTEIN"/>
    <property type="match status" value="1"/>
</dbReference>
<dbReference type="InterPro" id="IPR050789">
    <property type="entry name" value="Diverse_Enzym_Activities"/>
</dbReference>
<dbReference type="InterPro" id="IPR001466">
    <property type="entry name" value="Beta-lactam-related"/>
</dbReference>
<dbReference type="STRING" id="502025.Hoch_0439"/>
<feature type="region of interest" description="Disordered" evidence="2">
    <location>
        <begin position="201"/>
        <end position="238"/>
    </location>
</feature>
<evidence type="ECO:0000256" key="1">
    <source>
        <dbReference type="ARBA" id="ARBA00022801"/>
    </source>
</evidence>
<name>D0LK46_HALO1</name>